<organism evidence="2 3">
    <name type="scientific">Tetragenococcus koreensis</name>
    <dbReference type="NCBI Taxonomy" id="290335"/>
    <lineage>
        <taxon>Bacteria</taxon>
        <taxon>Bacillati</taxon>
        <taxon>Bacillota</taxon>
        <taxon>Bacilli</taxon>
        <taxon>Lactobacillales</taxon>
        <taxon>Enterococcaceae</taxon>
        <taxon>Tetragenococcus</taxon>
    </lineage>
</organism>
<reference evidence="2" key="1">
    <citation type="submission" date="2019-08" db="EMBL/GenBank/DDBJ databases">
        <authorList>
            <person name="Ishikawa M."/>
            <person name="Suzuki T."/>
            <person name="Matsutani M."/>
        </authorList>
    </citation>
    <scope>NUCLEOTIDE SEQUENCE</scope>
    <source>
        <strain evidence="2">7C1</strain>
        <strain evidence="1">8C4</strain>
    </source>
</reference>
<comment type="caution">
    <text evidence="2">The sequence shown here is derived from an EMBL/GenBank/DDBJ whole genome shotgun (WGS) entry which is preliminary data.</text>
</comment>
<dbReference type="Proteomes" id="UP000886597">
    <property type="component" value="Unassembled WGS sequence"/>
</dbReference>
<sequence length="210" mass="24282">MQNRLEVSAAFAFTRGNFIDDGIAKNTSDFMGYEKKLAGESWQYLEFTFNKSKPSLFIIKNEFRLHQTFSKDKQKKTSQYLSNYAKINKPNIDSIRKGQREVPDDFIQLVLPLDEDPISEEELTQYESFYIIVYRTSAEKVIESVSLVLPDDETKELHEIQNLSSYLQSSTVNIEKDEYSAVVGDEEIVVGDVHDYTYTVPKEEREASDE</sequence>
<gene>
    <name evidence="1" type="ORF">TK11N_19720</name>
    <name evidence="2" type="ORF">TK2N_20080</name>
</gene>
<dbReference type="EMBL" id="BKBQ01000035">
    <property type="protein sequence ID" value="GEQ55164.1"/>
    <property type="molecule type" value="Genomic_DNA"/>
</dbReference>
<dbReference type="RefSeq" id="WP_237665538.1">
    <property type="nucleotide sequence ID" value="NZ_BKBO01000035.1"/>
</dbReference>
<reference evidence="2" key="2">
    <citation type="journal article" date="2020" name="Int. Dairy J.">
        <title>Lactic acid bacterial diversity in Brie cheese focusing on salt concentration and pH of isolation medium and characterisation of halophilic and alkaliphilic lactic acid bacterial isolates.</title>
        <authorList>
            <person name="Unno R."/>
            <person name="Matsutani M."/>
            <person name="Suzuki T."/>
            <person name="Kodama K."/>
            <person name="Matsushita H."/>
            <person name="Yamasato K."/>
            <person name="Koizumi Y."/>
            <person name="Ishikawa M."/>
        </authorList>
    </citation>
    <scope>NUCLEOTIDE SEQUENCE</scope>
    <source>
        <strain evidence="2">7C1</strain>
        <strain evidence="1">8C4</strain>
    </source>
</reference>
<evidence type="ECO:0000313" key="3">
    <source>
        <dbReference type="Proteomes" id="UP000886597"/>
    </source>
</evidence>
<dbReference type="EMBL" id="BKBO01000035">
    <property type="protein sequence ID" value="GEQ50120.1"/>
    <property type="molecule type" value="Genomic_DNA"/>
</dbReference>
<dbReference type="Proteomes" id="UP000886607">
    <property type="component" value="Unassembled WGS sequence"/>
</dbReference>
<dbReference type="AlphaFoldDB" id="A0AAN4UCX7"/>
<evidence type="ECO:0000313" key="2">
    <source>
        <dbReference type="EMBL" id="GEQ55164.1"/>
    </source>
</evidence>
<evidence type="ECO:0000313" key="1">
    <source>
        <dbReference type="EMBL" id="GEQ50120.1"/>
    </source>
</evidence>
<keyword evidence="4" id="KW-1185">Reference proteome</keyword>
<proteinExistence type="predicted"/>
<name>A0AAN4UCX7_9ENTE</name>
<evidence type="ECO:0000313" key="4">
    <source>
        <dbReference type="Proteomes" id="UP000886607"/>
    </source>
</evidence>
<protein>
    <submittedName>
        <fullName evidence="2">Uncharacterized protein</fullName>
    </submittedName>
</protein>
<accession>A0AAN4UCX7</accession>